<gene>
    <name evidence="5" type="ORF">H8730_00585</name>
</gene>
<dbReference type="SUPFAM" id="SSF56214">
    <property type="entry name" value="4'-phosphopantetheinyl transferase"/>
    <property type="match status" value="2"/>
</dbReference>
<evidence type="ECO:0000256" key="2">
    <source>
        <dbReference type="ARBA" id="ARBA00022679"/>
    </source>
</evidence>
<comment type="caution">
    <text evidence="5">The sequence shown here is derived from an EMBL/GenBank/DDBJ whole genome shotgun (WGS) entry which is preliminary data.</text>
</comment>
<sequence length="232" mass="26836">MNTIYFLPLSDSEENNSLHQLLPFVSEKKQEKIKRFRFDIDRKLSLYSELMVRVIASQTLKIPNREIVFGSGEWGKPKIEGHPEFHYNISHTRNAVMVAIADGSVGADIEKIKEAEYGIAKRFFTAREQEYIVESDEGAAERFYEVWTRKEAYCKYLGKGLSLPLNTFDVTGPLLCASIVTGNWGEYIWSVCARQPDMHFAVQEWTQGQVERMALSSLRKYELKNMTFREND</sequence>
<dbReference type="Pfam" id="PF01648">
    <property type="entry name" value="ACPS"/>
    <property type="match status" value="1"/>
</dbReference>
<feature type="domain" description="4'-phosphopantetheinyl transferase N-terminal" evidence="4">
    <location>
        <begin position="17"/>
        <end position="99"/>
    </location>
</feature>
<accession>A0A926DQN6</accession>
<dbReference type="InterPro" id="IPR037143">
    <property type="entry name" value="4-PPantetheinyl_Trfase_dom_sf"/>
</dbReference>
<feature type="domain" description="4'-phosphopantetheinyl transferase" evidence="3">
    <location>
        <begin position="104"/>
        <end position="172"/>
    </location>
</feature>
<dbReference type="GO" id="GO:0008897">
    <property type="term" value="F:holo-[acyl-carrier-protein] synthase activity"/>
    <property type="evidence" value="ECO:0007669"/>
    <property type="project" value="InterPro"/>
</dbReference>
<keyword evidence="2 5" id="KW-0808">Transferase</keyword>
<name>A0A926DQN6_9FIRM</name>
<keyword evidence="6" id="KW-1185">Reference proteome</keyword>
<comment type="similarity">
    <text evidence="1">Belongs to the P-Pant transferase superfamily. Gsp/Sfp/HetI/AcpT family.</text>
</comment>
<dbReference type="InterPro" id="IPR055066">
    <property type="entry name" value="AASDHPPT_N"/>
</dbReference>
<dbReference type="EMBL" id="JACRSQ010000001">
    <property type="protein sequence ID" value="MBC8542047.1"/>
    <property type="molecule type" value="Genomic_DNA"/>
</dbReference>
<evidence type="ECO:0000259" key="3">
    <source>
        <dbReference type="Pfam" id="PF01648"/>
    </source>
</evidence>
<dbReference type="Pfam" id="PF22624">
    <property type="entry name" value="AASDHPPT_N"/>
    <property type="match status" value="1"/>
</dbReference>
<organism evidence="5 6">
    <name type="scientific">Bianquea renquensis</name>
    <dbReference type="NCBI Taxonomy" id="2763661"/>
    <lineage>
        <taxon>Bacteria</taxon>
        <taxon>Bacillati</taxon>
        <taxon>Bacillota</taxon>
        <taxon>Clostridia</taxon>
        <taxon>Eubacteriales</taxon>
        <taxon>Bianqueaceae</taxon>
        <taxon>Bianquea</taxon>
    </lineage>
</organism>
<dbReference type="InterPro" id="IPR008278">
    <property type="entry name" value="4-PPantetheinyl_Trfase_dom"/>
</dbReference>
<dbReference type="RefSeq" id="WP_177718548.1">
    <property type="nucleotide sequence ID" value="NZ_JACRSQ010000001.1"/>
</dbReference>
<reference evidence="5" key="1">
    <citation type="submission" date="2020-08" db="EMBL/GenBank/DDBJ databases">
        <title>Genome public.</title>
        <authorList>
            <person name="Liu C."/>
            <person name="Sun Q."/>
        </authorList>
    </citation>
    <scope>NUCLEOTIDE SEQUENCE</scope>
    <source>
        <strain evidence="5">NSJ-32</strain>
    </source>
</reference>
<dbReference type="GO" id="GO:0000287">
    <property type="term" value="F:magnesium ion binding"/>
    <property type="evidence" value="ECO:0007669"/>
    <property type="project" value="InterPro"/>
</dbReference>
<dbReference type="PANTHER" id="PTHR12215">
    <property type="entry name" value="PHOSPHOPANTETHEINE TRANSFERASE"/>
    <property type="match status" value="1"/>
</dbReference>
<dbReference type="PANTHER" id="PTHR12215:SF10">
    <property type="entry name" value="L-AMINOADIPATE-SEMIALDEHYDE DEHYDROGENASE-PHOSPHOPANTETHEINYL TRANSFERASE"/>
    <property type="match status" value="1"/>
</dbReference>
<dbReference type="GO" id="GO:0005829">
    <property type="term" value="C:cytosol"/>
    <property type="evidence" value="ECO:0007669"/>
    <property type="project" value="TreeGrafter"/>
</dbReference>
<evidence type="ECO:0000313" key="5">
    <source>
        <dbReference type="EMBL" id="MBC8542047.1"/>
    </source>
</evidence>
<dbReference type="AlphaFoldDB" id="A0A926DQN6"/>
<evidence type="ECO:0000259" key="4">
    <source>
        <dbReference type="Pfam" id="PF22624"/>
    </source>
</evidence>
<dbReference type="InterPro" id="IPR050559">
    <property type="entry name" value="P-Pant_transferase_sf"/>
</dbReference>
<evidence type="ECO:0000256" key="1">
    <source>
        <dbReference type="ARBA" id="ARBA00010990"/>
    </source>
</evidence>
<dbReference type="Proteomes" id="UP000657006">
    <property type="component" value="Unassembled WGS sequence"/>
</dbReference>
<evidence type="ECO:0000313" key="6">
    <source>
        <dbReference type="Proteomes" id="UP000657006"/>
    </source>
</evidence>
<protein>
    <submittedName>
        <fullName evidence="5">4'-phosphopantetheinyl transferase superfamily protein</fullName>
    </submittedName>
</protein>
<dbReference type="Gene3D" id="3.90.470.20">
    <property type="entry name" value="4'-phosphopantetheinyl transferase domain"/>
    <property type="match status" value="1"/>
</dbReference>
<proteinExistence type="inferred from homology"/>
<dbReference type="GO" id="GO:0019878">
    <property type="term" value="P:lysine biosynthetic process via aminoadipic acid"/>
    <property type="evidence" value="ECO:0007669"/>
    <property type="project" value="TreeGrafter"/>
</dbReference>